<accession>A0ABP0WX12</accession>
<feature type="chain" id="PRO_5046770536" description="Rubredoxin-like domain-containing protein" evidence="7">
    <location>
        <begin position="21"/>
        <end position="207"/>
    </location>
</feature>
<feature type="region of interest" description="Disordered" evidence="5">
    <location>
        <begin position="73"/>
        <end position="93"/>
    </location>
</feature>
<keyword evidence="3" id="KW-0249">Electron transport</keyword>
<keyword evidence="7" id="KW-0732">Signal</keyword>
<dbReference type="Gene3D" id="2.20.28.10">
    <property type="match status" value="1"/>
</dbReference>
<keyword evidence="2" id="KW-0479">Metal-binding</keyword>
<evidence type="ECO:0000256" key="4">
    <source>
        <dbReference type="ARBA" id="ARBA00023004"/>
    </source>
</evidence>
<sequence>MASVACTLPVLGLCIHTSGSSSVSGPAGCFSLEFRASAVFDRCDARRKQHQQQRRRRRPLRAPCCMSVDVDSEQDNVNSQLKSPQERDEGIPALNPRRGLEERFAVLNTGRHECRSCGHIYDETKGDMLYPVAAGTAFQSLPDDWRCPTCGAAKTYFSSKSIEVAGFAQNQQFGLGGNSLTSGQKSILIYGTLLFFFALFLSGYFLQ</sequence>
<proteinExistence type="predicted"/>
<dbReference type="Pfam" id="PF00301">
    <property type="entry name" value="Rubredoxin"/>
    <property type="match status" value="1"/>
</dbReference>
<feature type="signal peptide" evidence="7">
    <location>
        <begin position="1"/>
        <end position="20"/>
    </location>
</feature>
<evidence type="ECO:0000313" key="9">
    <source>
        <dbReference type="EMBL" id="CAK9271400.1"/>
    </source>
</evidence>
<dbReference type="InterPro" id="IPR024934">
    <property type="entry name" value="Rubredoxin-like_dom"/>
</dbReference>
<dbReference type="SUPFAM" id="SSF57802">
    <property type="entry name" value="Rubredoxin-like"/>
    <property type="match status" value="1"/>
</dbReference>
<evidence type="ECO:0000256" key="1">
    <source>
        <dbReference type="ARBA" id="ARBA00022448"/>
    </source>
</evidence>
<dbReference type="InterPro" id="IPR050526">
    <property type="entry name" value="Rubredoxin_ET"/>
</dbReference>
<dbReference type="EMBL" id="OZ020099">
    <property type="protein sequence ID" value="CAK9271400.1"/>
    <property type="molecule type" value="Genomic_DNA"/>
</dbReference>
<keyword evidence="1" id="KW-0813">Transport</keyword>
<feature type="transmembrane region" description="Helical" evidence="6">
    <location>
        <begin position="187"/>
        <end position="206"/>
    </location>
</feature>
<dbReference type="Proteomes" id="UP001497444">
    <property type="component" value="Chromosome 4"/>
</dbReference>
<dbReference type="CDD" id="cd00730">
    <property type="entry name" value="rubredoxin"/>
    <property type="match status" value="1"/>
</dbReference>
<dbReference type="PRINTS" id="PR00163">
    <property type="entry name" value="RUBREDOXIN"/>
</dbReference>
<reference evidence="9" key="1">
    <citation type="submission" date="2024-02" db="EMBL/GenBank/DDBJ databases">
        <authorList>
            <consortium name="ELIXIR-Norway"/>
            <consortium name="Elixir Norway"/>
        </authorList>
    </citation>
    <scope>NUCLEOTIDE SEQUENCE</scope>
</reference>
<dbReference type="InterPro" id="IPR018527">
    <property type="entry name" value="Rubredoxin_Fe_BS"/>
</dbReference>
<evidence type="ECO:0000256" key="6">
    <source>
        <dbReference type="SAM" id="Phobius"/>
    </source>
</evidence>
<evidence type="ECO:0000256" key="7">
    <source>
        <dbReference type="SAM" id="SignalP"/>
    </source>
</evidence>
<dbReference type="PANTHER" id="PTHR47627">
    <property type="entry name" value="RUBREDOXIN"/>
    <property type="match status" value="1"/>
</dbReference>
<dbReference type="PROSITE" id="PS00202">
    <property type="entry name" value="RUBREDOXIN"/>
    <property type="match status" value="1"/>
</dbReference>
<keyword evidence="6" id="KW-1133">Transmembrane helix</keyword>
<feature type="domain" description="Rubredoxin-like" evidence="8">
    <location>
        <begin position="109"/>
        <end position="160"/>
    </location>
</feature>
<name>A0ABP0WX12_9BRYO</name>
<dbReference type="InterPro" id="IPR024935">
    <property type="entry name" value="Rubredoxin_dom"/>
</dbReference>
<evidence type="ECO:0000256" key="3">
    <source>
        <dbReference type="ARBA" id="ARBA00022982"/>
    </source>
</evidence>
<keyword evidence="6" id="KW-0812">Transmembrane</keyword>
<keyword evidence="10" id="KW-1185">Reference proteome</keyword>
<evidence type="ECO:0000259" key="8">
    <source>
        <dbReference type="PROSITE" id="PS50903"/>
    </source>
</evidence>
<keyword evidence="4" id="KW-0408">Iron</keyword>
<gene>
    <name evidence="9" type="ORF">CSSPJE1EN1_LOCUS16878</name>
</gene>
<evidence type="ECO:0000313" key="10">
    <source>
        <dbReference type="Proteomes" id="UP001497444"/>
    </source>
</evidence>
<keyword evidence="6" id="KW-0472">Membrane</keyword>
<evidence type="ECO:0000256" key="2">
    <source>
        <dbReference type="ARBA" id="ARBA00022723"/>
    </source>
</evidence>
<dbReference type="PROSITE" id="PS50903">
    <property type="entry name" value="RUBREDOXIN_LIKE"/>
    <property type="match status" value="1"/>
</dbReference>
<protein>
    <recommendedName>
        <fullName evidence="8">Rubredoxin-like domain-containing protein</fullName>
    </recommendedName>
</protein>
<dbReference type="PANTHER" id="PTHR47627:SF1">
    <property type="entry name" value="RUBREDOXIN-1-RELATED"/>
    <property type="match status" value="1"/>
</dbReference>
<organism evidence="9 10">
    <name type="scientific">Sphagnum jensenii</name>
    <dbReference type="NCBI Taxonomy" id="128206"/>
    <lineage>
        <taxon>Eukaryota</taxon>
        <taxon>Viridiplantae</taxon>
        <taxon>Streptophyta</taxon>
        <taxon>Embryophyta</taxon>
        <taxon>Bryophyta</taxon>
        <taxon>Sphagnophytina</taxon>
        <taxon>Sphagnopsida</taxon>
        <taxon>Sphagnales</taxon>
        <taxon>Sphagnaceae</taxon>
        <taxon>Sphagnum</taxon>
    </lineage>
</organism>
<evidence type="ECO:0000256" key="5">
    <source>
        <dbReference type="SAM" id="MobiDB-lite"/>
    </source>
</evidence>